<feature type="transmembrane region" description="Helical" evidence="1">
    <location>
        <begin position="52"/>
        <end position="72"/>
    </location>
</feature>
<keyword evidence="1" id="KW-1133">Transmembrane helix</keyword>
<evidence type="ECO:0000259" key="2">
    <source>
        <dbReference type="Pfam" id="PF01764"/>
    </source>
</evidence>
<proteinExistence type="predicted"/>
<dbReference type="PANTHER" id="PTHR45856">
    <property type="entry name" value="ALPHA/BETA-HYDROLASES SUPERFAMILY PROTEIN"/>
    <property type="match status" value="1"/>
</dbReference>
<keyword evidence="1" id="KW-0472">Membrane</keyword>
<dbReference type="Pfam" id="PF01764">
    <property type="entry name" value="Lipase_3"/>
    <property type="match status" value="1"/>
</dbReference>
<evidence type="ECO:0000256" key="1">
    <source>
        <dbReference type="SAM" id="Phobius"/>
    </source>
</evidence>
<feature type="transmembrane region" description="Helical" evidence="1">
    <location>
        <begin position="296"/>
        <end position="322"/>
    </location>
</feature>
<feature type="transmembrane region" description="Helical" evidence="1">
    <location>
        <begin position="132"/>
        <end position="151"/>
    </location>
</feature>
<feature type="transmembrane region" description="Helical" evidence="1">
    <location>
        <begin position="371"/>
        <end position="395"/>
    </location>
</feature>
<dbReference type="Gene3D" id="3.40.50.1820">
    <property type="entry name" value="alpha/beta hydrolase"/>
    <property type="match status" value="1"/>
</dbReference>
<keyword evidence="1" id="KW-0812">Transmembrane</keyword>
<dbReference type="InterPro" id="IPR051218">
    <property type="entry name" value="Sec_MonoDiacylglyc_Lipase"/>
</dbReference>
<feature type="transmembrane region" description="Helical" evidence="1">
    <location>
        <begin position="157"/>
        <end position="178"/>
    </location>
</feature>
<feature type="transmembrane region" description="Helical" evidence="1">
    <location>
        <begin position="343"/>
        <end position="365"/>
    </location>
</feature>
<dbReference type="AlphaFoldDB" id="A0AAW1NLF4"/>
<dbReference type="Proteomes" id="UP001465755">
    <property type="component" value="Unassembled WGS sequence"/>
</dbReference>
<comment type="caution">
    <text evidence="3">The sequence shown here is derived from an EMBL/GenBank/DDBJ whole genome shotgun (WGS) entry which is preliminary data.</text>
</comment>
<organism evidence="3 4">
    <name type="scientific">Symbiochloris irregularis</name>
    <dbReference type="NCBI Taxonomy" id="706552"/>
    <lineage>
        <taxon>Eukaryota</taxon>
        <taxon>Viridiplantae</taxon>
        <taxon>Chlorophyta</taxon>
        <taxon>core chlorophytes</taxon>
        <taxon>Trebouxiophyceae</taxon>
        <taxon>Trebouxiales</taxon>
        <taxon>Trebouxiaceae</taxon>
        <taxon>Symbiochloris</taxon>
    </lineage>
</organism>
<evidence type="ECO:0000313" key="4">
    <source>
        <dbReference type="Proteomes" id="UP001465755"/>
    </source>
</evidence>
<evidence type="ECO:0000313" key="3">
    <source>
        <dbReference type="EMBL" id="KAK9788602.1"/>
    </source>
</evidence>
<feature type="domain" description="Fungal lipase-type" evidence="2">
    <location>
        <begin position="478"/>
        <end position="598"/>
    </location>
</feature>
<keyword evidence="4" id="KW-1185">Reference proteome</keyword>
<dbReference type="PANTHER" id="PTHR45856:SF24">
    <property type="entry name" value="FUNGAL LIPASE-LIKE DOMAIN-CONTAINING PROTEIN"/>
    <property type="match status" value="1"/>
</dbReference>
<dbReference type="SUPFAM" id="SSF53474">
    <property type="entry name" value="alpha/beta-Hydrolases"/>
    <property type="match status" value="1"/>
</dbReference>
<dbReference type="GO" id="GO:0006629">
    <property type="term" value="P:lipid metabolic process"/>
    <property type="evidence" value="ECO:0007669"/>
    <property type="project" value="InterPro"/>
</dbReference>
<name>A0AAW1NLF4_9CHLO</name>
<reference evidence="3 4" key="1">
    <citation type="journal article" date="2024" name="Nat. Commun.">
        <title>Phylogenomics reveals the evolutionary origins of lichenization in chlorophyte algae.</title>
        <authorList>
            <person name="Puginier C."/>
            <person name="Libourel C."/>
            <person name="Otte J."/>
            <person name="Skaloud P."/>
            <person name="Haon M."/>
            <person name="Grisel S."/>
            <person name="Petersen M."/>
            <person name="Berrin J.G."/>
            <person name="Delaux P.M."/>
            <person name="Dal Grande F."/>
            <person name="Keller J."/>
        </authorList>
    </citation>
    <scope>NUCLEOTIDE SEQUENCE [LARGE SCALE GENOMIC DNA]</scope>
    <source>
        <strain evidence="3 4">SAG 2036</strain>
    </source>
</reference>
<dbReference type="CDD" id="cd00519">
    <property type="entry name" value="Lipase_3"/>
    <property type="match status" value="1"/>
</dbReference>
<gene>
    <name evidence="3" type="ORF">WJX73_002360</name>
</gene>
<dbReference type="EMBL" id="JALJOQ010000222">
    <property type="protein sequence ID" value="KAK9788602.1"/>
    <property type="molecule type" value="Genomic_DNA"/>
</dbReference>
<dbReference type="InterPro" id="IPR002921">
    <property type="entry name" value="Fungal_lipase-type"/>
</dbReference>
<accession>A0AAW1NLF4</accession>
<dbReference type="InterPro" id="IPR029058">
    <property type="entry name" value="AB_hydrolase_fold"/>
</dbReference>
<feature type="transmembrane region" description="Helical" evidence="1">
    <location>
        <begin position="92"/>
        <end position="111"/>
    </location>
</feature>
<sequence length="746" mass="83572">MLQDPEQPFSAAAGVDDLFCSRESSLPRHAPAHAIVTLRVEAASAKETKATVFVIGFFTFCSYAALIGIVIVKAVSTDDLQLFKTTALEQSSVAIGAVCLAFLGARVAVFVHRVLRTWHLHQTWRPRRKRMAGLAFALGVIQVVNLVFWIVPNAYILALFPTCAWFEVLIVACGVVRWTCWNSSLLVYLVMGSSLLAWKGPSKGSAAKPSQSRADVQPQAESQTYLIGLDAPWWYHLNKLPLWLCFEAAVLVSTANPEMDKFRHGLIDSHAAPPYNCPQWSQGRDCKMADTTAGKWVIATSIGLTVVSALYLLWYCICMLRVYRQLSQRRFAAFRPVNIMFQLQMRTVFLTFKVLFISATILWFYRIDSCMSFFFTWLGMLPMQLIASALAWFTLWQYMPQDSASDPVLQVWLQEVAWTEGGMPAQVADRNARAANPQEAHLLQSEPMFNFETALKMHKWGTASFINALSDLKVWRTVHHSVAKSGSWWHRAPLVHTGFYSAWVSKGLDRQVITHLKELYDTGAVQRDAQIRITGHSLGGALAMLAAHDIAVELHPPRMQVYTIGCPYLGNHEFARAYSALVPDTWHIMNERDTVTRVGKFLFLFKRPGHRVVVSESGDMLVRPSPLELKVQLQRGSKVKHHLLRSYRAALVACLLAEFSHRGGGQASMIKALGLADSKVLAGDLVLEGVDWQKLRRIAQWGSSARLKLLPQPSAEQKCRLQRFCRLQTHKDGGNGGSRDQLSFAS</sequence>
<protein>
    <recommendedName>
        <fullName evidence="2">Fungal lipase-type domain-containing protein</fullName>
    </recommendedName>
</protein>